<dbReference type="Proteomes" id="UP000290759">
    <property type="component" value="Unassembled WGS sequence"/>
</dbReference>
<dbReference type="GO" id="GO:0005829">
    <property type="term" value="C:cytosol"/>
    <property type="evidence" value="ECO:0007669"/>
    <property type="project" value="TreeGrafter"/>
</dbReference>
<comment type="caution">
    <text evidence="3">The sequence shown here is derived from an EMBL/GenBank/DDBJ whole genome shotgun (WGS) entry which is preliminary data.</text>
</comment>
<dbReference type="OrthoDB" id="9807486at2"/>
<dbReference type="Gene3D" id="3.40.1740.10">
    <property type="entry name" value="VC0467-like"/>
    <property type="match status" value="1"/>
</dbReference>
<dbReference type="Pfam" id="PF02622">
    <property type="entry name" value="DUF179"/>
    <property type="match status" value="1"/>
</dbReference>
<reference evidence="3 4" key="1">
    <citation type="submission" date="2018-12" db="EMBL/GenBank/DDBJ databases">
        <authorList>
            <person name="Grouzdev D.S."/>
            <person name="Krutkina M.S."/>
        </authorList>
    </citation>
    <scope>NUCLEOTIDE SEQUENCE [LARGE SCALE GENOMIC DNA]</scope>
    <source>
        <strain evidence="3 4">RmlP026</strain>
    </source>
</reference>
<sequence length="228" mass="24076">MALQVARRSAFGQLAGAAGAGLGSRMTTASPFDSPEATFLDGQLLVAMPGMGDKRFERAVIYLCAHSADGAMGIIINHPAKRVSFTDLLVQLDVIEPDEAIRLPTSAGNVPVVKGGPVDTGRGFVLHSTDYHVDSSTMEIDGGVSLTATVDVLRAIAKGLGPHRAMLALGYAGWEPGQLEQEIRQMGWLHCPADEALIFDPALDTKYDRALRKIGIDPGSLSSQTGHA</sequence>
<evidence type="ECO:0000313" key="3">
    <source>
        <dbReference type="EMBL" id="RYC33531.1"/>
    </source>
</evidence>
<evidence type="ECO:0000256" key="1">
    <source>
        <dbReference type="ARBA" id="ARBA00009600"/>
    </source>
</evidence>
<dbReference type="SUPFAM" id="SSF143456">
    <property type="entry name" value="VC0467-like"/>
    <property type="match status" value="1"/>
</dbReference>
<dbReference type="EMBL" id="QYBB01000002">
    <property type="protein sequence ID" value="RYC33531.1"/>
    <property type="molecule type" value="Genomic_DNA"/>
</dbReference>
<evidence type="ECO:0000256" key="2">
    <source>
        <dbReference type="HAMAP-Rule" id="MF_00758"/>
    </source>
</evidence>
<dbReference type="PANTHER" id="PTHR30327:SF1">
    <property type="entry name" value="UPF0301 PROTEIN YQGE"/>
    <property type="match status" value="1"/>
</dbReference>
<name>A0A4Q2UDY7_9HYPH</name>
<reference evidence="3 4" key="2">
    <citation type="submission" date="2019-02" db="EMBL/GenBank/DDBJ databases">
        <title>'Lichenibacterium ramalinii' gen. nov. sp. nov., 'Lichenibacterium minor' gen. nov. sp. nov.</title>
        <authorList>
            <person name="Pankratov T."/>
        </authorList>
    </citation>
    <scope>NUCLEOTIDE SEQUENCE [LARGE SCALE GENOMIC DNA]</scope>
    <source>
        <strain evidence="3 4">RmlP026</strain>
    </source>
</reference>
<dbReference type="AlphaFoldDB" id="A0A4Q2UDY7"/>
<dbReference type="InterPro" id="IPR003774">
    <property type="entry name" value="AlgH-like"/>
</dbReference>
<accession>A0A4Q2UDY7</accession>
<evidence type="ECO:0000313" key="4">
    <source>
        <dbReference type="Proteomes" id="UP000290759"/>
    </source>
</evidence>
<comment type="similarity">
    <text evidence="1 2">Belongs to the UPF0301 (AlgH) family.</text>
</comment>
<dbReference type="NCBIfam" id="NF001268">
    <property type="entry name" value="PRK00228.1-4"/>
    <property type="match status" value="1"/>
</dbReference>
<dbReference type="HAMAP" id="MF_00758">
    <property type="entry name" value="UPF0301"/>
    <property type="match status" value="1"/>
</dbReference>
<keyword evidence="4" id="KW-1185">Reference proteome</keyword>
<dbReference type="PANTHER" id="PTHR30327">
    <property type="entry name" value="UNCHARACTERIZED PROTEIN YQGE"/>
    <property type="match status" value="1"/>
</dbReference>
<proteinExistence type="inferred from homology"/>
<protein>
    <recommendedName>
        <fullName evidence="2">UPF0301 protein D3273_03440</fullName>
    </recommendedName>
</protein>
<organism evidence="3 4">
    <name type="scientific">Lichenibacterium minor</name>
    <dbReference type="NCBI Taxonomy" id="2316528"/>
    <lineage>
        <taxon>Bacteria</taxon>
        <taxon>Pseudomonadati</taxon>
        <taxon>Pseudomonadota</taxon>
        <taxon>Alphaproteobacteria</taxon>
        <taxon>Hyphomicrobiales</taxon>
        <taxon>Lichenihabitantaceae</taxon>
        <taxon>Lichenibacterium</taxon>
    </lineage>
</organism>
<gene>
    <name evidence="3" type="ORF">D3273_03440</name>
</gene>